<dbReference type="EMBL" id="CP031422">
    <property type="protein sequence ID" value="AZS39367.1"/>
    <property type="molecule type" value="Genomic_DNA"/>
</dbReference>
<protein>
    <recommendedName>
        <fullName evidence="4">Periplasmic copper-binding protein NosD beta helix domain-containing protein</fullName>
    </recommendedName>
</protein>
<sequence length="884" mass="91536">MLAGALTAAVALTTALTAVPASALADDAPLLAQSADATDAPVIADDMDRTVDSGWGSSPDGPWRVVEATASVTGEQALLASRKPGITARATIDGAVAADVDSRFSLTVPELPVGGPLYLSQAVRVSGADSYGVRVRVHPDGSAYVSVVRLTDLMRVQHLAERRLPLTVTGGDTLTVAFSVAGTSPVALAAKAWESNAAEPADWQVTYSDDSNARIQSAGGYGFALYTSSGARAAVPVGIDDFAVTALAPSPEPTPEPTPAPEPTPTPEPTPDPEPTPTPTPAPEPTPTPSPEPTPAPEPTPTPSPEPTPTPTPEPEPVPPVTPEGLRGEPGAKAPGTLVYEAPATAVYVSPAGFDGASGTRNAPVKSVAAALRIVPNGGTIVLRGGSYHEEVVVPAQKRVTIQPAPNESVWFDGAEPVTGWKASGSTWFVDGWNTALDASPTYTKGAPDNTVAEWRFVDPAHPMAAHPDQVWVAGVQLREVASVAQVAEGTFFVDDSAKRLVIGTNPSGKSVEASVLTQALSIRSAGTEVRGIGVRRYATSVPQMGTVIAAAPHVSLTDVTIRDNSTTGFYSWAPATTLTRVSLIGNGLLGGGASQADGLTVTQMLSVGNNMEHFNDAPVSGAFKVTRTRGVTVTDSAFTGNDGRGPWFDESVLDIAFTGNDVIGNTGHGVMVELSERAVIADNVIARNGEFGLWVLNSGSVKIWNNTLVGNGNRNISIAMDARRASDPNTPGHDPRTRYAPEASWITRNIVASNNIVAESAGNCLVCVQDFSLQYTGSQMMSSVNGNLYHRTSPGTPRWFSAWSKGSVSRDPAVTDTLAAFTAATGQDRRSQFVEGAPVVDAGFALLPQFAATQGSVAVPVPSDIASVSRLPGSSTTLGALPR</sequence>
<dbReference type="InterPro" id="IPR007742">
    <property type="entry name" value="NosD_dom"/>
</dbReference>
<evidence type="ECO:0000256" key="2">
    <source>
        <dbReference type="SAM" id="MobiDB-lite"/>
    </source>
</evidence>
<evidence type="ECO:0000259" key="4">
    <source>
        <dbReference type="Pfam" id="PF05048"/>
    </source>
</evidence>
<dbReference type="Gene3D" id="2.160.20.10">
    <property type="entry name" value="Single-stranded right-handed beta-helix, Pectin lyase-like"/>
    <property type="match status" value="2"/>
</dbReference>
<evidence type="ECO:0000256" key="1">
    <source>
        <dbReference type="ARBA" id="ARBA00022581"/>
    </source>
</evidence>
<proteinExistence type="predicted"/>
<feature type="compositionally biased region" description="Pro residues" evidence="2">
    <location>
        <begin position="250"/>
        <end position="322"/>
    </location>
</feature>
<dbReference type="InterPro" id="IPR011050">
    <property type="entry name" value="Pectin_lyase_fold/virulence"/>
</dbReference>
<feature type="domain" description="Periplasmic copper-binding protein NosD beta helix" evidence="4">
    <location>
        <begin position="616"/>
        <end position="718"/>
    </location>
</feature>
<feature type="region of interest" description="Disordered" evidence="2">
    <location>
        <begin position="246"/>
        <end position="336"/>
    </location>
</feature>
<dbReference type="AlphaFoldDB" id="A0A3S9WHL4"/>
<dbReference type="InterPro" id="IPR006626">
    <property type="entry name" value="PbH1"/>
</dbReference>
<organism evidence="5 6">
    <name type="scientific">Microbacterium oxydans</name>
    <dbReference type="NCBI Taxonomy" id="82380"/>
    <lineage>
        <taxon>Bacteria</taxon>
        <taxon>Bacillati</taxon>
        <taxon>Actinomycetota</taxon>
        <taxon>Actinomycetes</taxon>
        <taxon>Micrococcales</taxon>
        <taxon>Microbacteriaceae</taxon>
        <taxon>Microbacterium</taxon>
    </lineage>
</organism>
<dbReference type="SUPFAM" id="SSF51126">
    <property type="entry name" value="Pectin lyase-like"/>
    <property type="match status" value="1"/>
</dbReference>
<evidence type="ECO:0000313" key="5">
    <source>
        <dbReference type="EMBL" id="AZS39367.1"/>
    </source>
</evidence>
<dbReference type="PANTHER" id="PTHR13037:SF24">
    <property type="entry name" value="POLYCOMB PROTEIN PCL-RELATED"/>
    <property type="match status" value="1"/>
</dbReference>
<dbReference type="KEGG" id="moy:CVS54_00669"/>
<name>A0A3S9WHL4_9MICO</name>
<dbReference type="InterPro" id="IPR012334">
    <property type="entry name" value="Pectin_lyas_fold"/>
</dbReference>
<dbReference type="SMART" id="SM00710">
    <property type="entry name" value="PbH1"/>
    <property type="match status" value="6"/>
</dbReference>
<keyword evidence="3" id="KW-0732">Signal</keyword>
<dbReference type="PANTHER" id="PTHR13037">
    <property type="entry name" value="FORMIN"/>
    <property type="match status" value="1"/>
</dbReference>
<reference evidence="5 6" key="1">
    <citation type="submission" date="2018-08" db="EMBL/GenBank/DDBJ databases">
        <title>Microbacterium oxydans strain HG3.</title>
        <authorList>
            <person name="ORTET P."/>
        </authorList>
    </citation>
    <scope>NUCLEOTIDE SEQUENCE [LARGE SCALE GENOMIC DNA]</scope>
    <source>
        <strain evidence="5 6">HG3</strain>
    </source>
</reference>
<feature type="signal peptide" evidence="3">
    <location>
        <begin position="1"/>
        <end position="25"/>
    </location>
</feature>
<evidence type="ECO:0000313" key="6">
    <source>
        <dbReference type="Proteomes" id="UP000274841"/>
    </source>
</evidence>
<keyword evidence="1" id="KW-0945">Host-virus interaction</keyword>
<gene>
    <name evidence="5" type="ORF">CVS54_00669</name>
</gene>
<dbReference type="Proteomes" id="UP000274841">
    <property type="component" value="Chromosome"/>
</dbReference>
<evidence type="ECO:0000256" key="3">
    <source>
        <dbReference type="SAM" id="SignalP"/>
    </source>
</evidence>
<feature type="chain" id="PRO_5019412477" description="Periplasmic copper-binding protein NosD beta helix domain-containing protein" evidence="3">
    <location>
        <begin position="26"/>
        <end position="884"/>
    </location>
</feature>
<accession>A0A3S9WHL4</accession>
<dbReference type="Pfam" id="PF05048">
    <property type="entry name" value="NosD"/>
    <property type="match status" value="1"/>
</dbReference>